<dbReference type="GO" id="GO:0016787">
    <property type="term" value="F:hydrolase activity"/>
    <property type="evidence" value="ECO:0007669"/>
    <property type="project" value="UniProtKB-KW"/>
</dbReference>
<dbReference type="Pfam" id="PF00561">
    <property type="entry name" value="Abhydrolase_1"/>
    <property type="match status" value="1"/>
</dbReference>
<comment type="caution">
    <text evidence="3">The sequence shown here is derived from an EMBL/GenBank/DDBJ whole genome shotgun (WGS) entry which is preliminary data.</text>
</comment>
<dbReference type="SUPFAM" id="SSF53474">
    <property type="entry name" value="alpha/beta-Hydrolases"/>
    <property type="match status" value="1"/>
</dbReference>
<dbReference type="AlphaFoldDB" id="A0A2W7MD09"/>
<evidence type="ECO:0000259" key="2">
    <source>
        <dbReference type="Pfam" id="PF00561"/>
    </source>
</evidence>
<dbReference type="InterPro" id="IPR029058">
    <property type="entry name" value="AB_hydrolase_fold"/>
</dbReference>
<evidence type="ECO:0000313" key="3">
    <source>
        <dbReference type="EMBL" id="PZX02960.1"/>
    </source>
</evidence>
<feature type="domain" description="AB hydrolase-1" evidence="2">
    <location>
        <begin position="6"/>
        <end position="225"/>
    </location>
</feature>
<dbReference type="GO" id="GO:0016020">
    <property type="term" value="C:membrane"/>
    <property type="evidence" value="ECO:0007669"/>
    <property type="project" value="TreeGrafter"/>
</dbReference>
<evidence type="ECO:0000256" key="1">
    <source>
        <dbReference type="ARBA" id="ARBA00022801"/>
    </source>
</evidence>
<evidence type="ECO:0000313" key="4">
    <source>
        <dbReference type="Proteomes" id="UP000248646"/>
    </source>
</evidence>
<dbReference type="PANTHER" id="PTHR43798">
    <property type="entry name" value="MONOACYLGLYCEROL LIPASE"/>
    <property type="match status" value="1"/>
</dbReference>
<dbReference type="Proteomes" id="UP000248646">
    <property type="component" value="Unassembled WGS sequence"/>
</dbReference>
<protein>
    <submittedName>
        <fullName evidence="3">Pimeloyl-ACP methyl ester carboxylesterase</fullName>
    </submittedName>
</protein>
<dbReference type="RefSeq" id="WP_245909303.1">
    <property type="nucleotide sequence ID" value="NZ_QKZI01000008.1"/>
</dbReference>
<reference evidence="3 4" key="1">
    <citation type="submission" date="2018-06" db="EMBL/GenBank/DDBJ databases">
        <title>Genomic Encyclopedia of Type Strains, Phase IV (KMG-IV): sequencing the most valuable type-strain genomes for metagenomic binning, comparative biology and taxonomic classification.</title>
        <authorList>
            <person name="Goeker M."/>
        </authorList>
    </citation>
    <scope>NUCLEOTIDE SEQUENCE [LARGE SCALE GENOMIC DNA]</scope>
    <source>
        <strain evidence="3 4">DSM 5</strain>
    </source>
</reference>
<dbReference type="InterPro" id="IPR050266">
    <property type="entry name" value="AB_hydrolase_sf"/>
</dbReference>
<dbReference type="InterPro" id="IPR000073">
    <property type="entry name" value="AB_hydrolase_1"/>
</dbReference>
<keyword evidence="1" id="KW-0378">Hydrolase</keyword>
<gene>
    <name evidence="3" type="ORF">C7437_10855</name>
</gene>
<accession>A0A2W7MD09</accession>
<dbReference type="PRINTS" id="PR00111">
    <property type="entry name" value="ABHYDROLASE"/>
</dbReference>
<dbReference type="EMBL" id="QKZI01000008">
    <property type="protein sequence ID" value="PZX02960.1"/>
    <property type="molecule type" value="Genomic_DNA"/>
</dbReference>
<sequence length="238" mass="26861">MGQGDPVVLIHGLGSKKESWENQYELSSNYRLIIPDLRGHGESQIYSNISISNFAIDILSLLASLNIKKAHFCGLSMGGLVVQEIYRQSKETVLSMVLSNTFSYVPTFLGQLTVMKGAKNLSATSKEEYTMYTAKKCLFQKEPKLIEAAKKMFNIKKDSYIPSSLSAVKSNYLPILPFIKIPTLIIGGKYDEVNPLISIYQTKWFMPKAKVVIFDNCGHLPILEKKEEYNQLLKQFFA</sequence>
<proteinExistence type="predicted"/>
<name>A0A2W7MD09_9BACI</name>
<dbReference type="Gene3D" id="3.40.50.1820">
    <property type="entry name" value="alpha/beta hydrolase"/>
    <property type="match status" value="1"/>
</dbReference>
<organism evidence="3 4">
    <name type="scientific">Psychrobacillus insolitus</name>
    <dbReference type="NCBI Taxonomy" id="1461"/>
    <lineage>
        <taxon>Bacteria</taxon>
        <taxon>Bacillati</taxon>
        <taxon>Bacillota</taxon>
        <taxon>Bacilli</taxon>
        <taxon>Bacillales</taxon>
        <taxon>Bacillaceae</taxon>
        <taxon>Psychrobacillus</taxon>
    </lineage>
</organism>
<dbReference type="PANTHER" id="PTHR43798:SF31">
    <property type="entry name" value="AB HYDROLASE SUPERFAMILY PROTEIN YCLE"/>
    <property type="match status" value="1"/>
</dbReference>
<keyword evidence="4" id="KW-1185">Reference proteome</keyword>